<evidence type="ECO:0000313" key="3">
    <source>
        <dbReference type="Proteomes" id="UP000663880"/>
    </source>
</evidence>
<organism evidence="2 3">
    <name type="scientific">Pieris macdunnoughi</name>
    <dbReference type="NCBI Taxonomy" id="345717"/>
    <lineage>
        <taxon>Eukaryota</taxon>
        <taxon>Metazoa</taxon>
        <taxon>Ecdysozoa</taxon>
        <taxon>Arthropoda</taxon>
        <taxon>Hexapoda</taxon>
        <taxon>Insecta</taxon>
        <taxon>Pterygota</taxon>
        <taxon>Neoptera</taxon>
        <taxon>Endopterygota</taxon>
        <taxon>Lepidoptera</taxon>
        <taxon>Glossata</taxon>
        <taxon>Ditrysia</taxon>
        <taxon>Papilionoidea</taxon>
        <taxon>Pieridae</taxon>
        <taxon>Pierinae</taxon>
        <taxon>Pieris</taxon>
    </lineage>
</organism>
<name>A0A821M9Y7_9NEOP</name>
<protein>
    <submittedName>
        <fullName evidence="2">Uncharacterized protein</fullName>
    </submittedName>
</protein>
<evidence type="ECO:0000256" key="1">
    <source>
        <dbReference type="SAM" id="MobiDB-lite"/>
    </source>
</evidence>
<accession>A0A821M9Y7</accession>
<proteinExistence type="predicted"/>
<sequence length="189" mass="21658">MMSFTSRICSNPFRNLNQGICSIGFNNFGTLRSYSKDKGQCCKEVAQTEGRRVEPWPKTDPPPPNWQGCCPREPQPPNYDPYRIKVPDVVVPPLPASNAKWTGVMWTTQRDPQHGENVTEQQYQTGFQQHTHHQQHEQNEQQPMEAKEEEESGGFFGYLKNLFGRGKKGKGEGEMSMTGEQNIHWCYAH</sequence>
<dbReference type="EMBL" id="CAJOBZ010000002">
    <property type="protein sequence ID" value="CAF4763908.1"/>
    <property type="molecule type" value="Genomic_DNA"/>
</dbReference>
<gene>
    <name evidence="2" type="ORF">PMACD_LOCUS1455</name>
</gene>
<dbReference type="Proteomes" id="UP000663880">
    <property type="component" value="Unassembled WGS sequence"/>
</dbReference>
<dbReference type="AlphaFoldDB" id="A0A821M9Y7"/>
<keyword evidence="3" id="KW-1185">Reference proteome</keyword>
<comment type="caution">
    <text evidence="2">The sequence shown here is derived from an EMBL/GenBank/DDBJ whole genome shotgun (WGS) entry which is preliminary data.</text>
</comment>
<dbReference type="OrthoDB" id="6029at2759"/>
<reference evidence="2" key="1">
    <citation type="submission" date="2021-02" db="EMBL/GenBank/DDBJ databases">
        <authorList>
            <person name="Steward A R."/>
        </authorList>
    </citation>
    <scope>NUCLEOTIDE SEQUENCE</scope>
</reference>
<feature type="region of interest" description="Disordered" evidence="1">
    <location>
        <begin position="127"/>
        <end position="152"/>
    </location>
</feature>
<evidence type="ECO:0000313" key="2">
    <source>
        <dbReference type="EMBL" id="CAF4763908.1"/>
    </source>
</evidence>